<dbReference type="EMBL" id="JACBYQ010000002">
    <property type="protein sequence ID" value="NYE95840.1"/>
    <property type="molecule type" value="Genomic_DNA"/>
</dbReference>
<accession>A0A7Y9S7S3</accession>
<evidence type="ECO:0000313" key="1">
    <source>
        <dbReference type="EMBL" id="NYE95840.1"/>
    </source>
</evidence>
<sequence length="261" mass="28194">MSNQSWQSFREERNRTLPSPHGWLSLSSLQWLPEASGPLELVPGYWSADDGGAQLSAGPQDGLELVHGGQAVNGTINAELEENESLNWVRYGSILIELAKRGGRYAIRTRDSQAPRLTGFSAVPTFDYDPSFAVVGTFKPYPAPQTREISTANPRVPGHTDIVGEISFQLGGQGHTLLAERSGGGLLLNFYDSSNGQETAGWRFLSVAAPAENSSAEKGSVQLDFNYALNWPSGFSAYGTCPQPVPENRLDVPVKAGEKTL</sequence>
<keyword evidence="2" id="KW-1185">Reference proteome</keyword>
<evidence type="ECO:0000313" key="2">
    <source>
        <dbReference type="Proteomes" id="UP000521748"/>
    </source>
</evidence>
<proteinExistence type="predicted"/>
<evidence type="ECO:0008006" key="3">
    <source>
        <dbReference type="Google" id="ProtNLM"/>
    </source>
</evidence>
<dbReference type="Pfam" id="PF07920">
    <property type="entry name" value="DUF1684"/>
    <property type="match status" value="1"/>
</dbReference>
<dbReference type="RefSeq" id="WP_179389572.1">
    <property type="nucleotide sequence ID" value="NZ_JACBYQ010000002.1"/>
</dbReference>
<protein>
    <recommendedName>
        <fullName evidence="3">DUF1684 domain-containing protein</fullName>
    </recommendedName>
</protein>
<dbReference type="InterPro" id="IPR012467">
    <property type="entry name" value="DUF1684"/>
</dbReference>
<comment type="caution">
    <text evidence="1">The sequence shown here is derived from an EMBL/GenBank/DDBJ whole genome shotgun (WGS) entry which is preliminary data.</text>
</comment>
<organism evidence="1 2">
    <name type="scientific">Psychromicrobium silvestre</name>
    <dbReference type="NCBI Taxonomy" id="1645614"/>
    <lineage>
        <taxon>Bacteria</taxon>
        <taxon>Bacillati</taxon>
        <taxon>Actinomycetota</taxon>
        <taxon>Actinomycetes</taxon>
        <taxon>Micrococcales</taxon>
        <taxon>Micrococcaceae</taxon>
        <taxon>Psychromicrobium</taxon>
    </lineage>
</organism>
<reference evidence="1 2" key="1">
    <citation type="submission" date="2020-07" db="EMBL/GenBank/DDBJ databases">
        <title>Sequencing the genomes of 1000 actinobacteria strains.</title>
        <authorList>
            <person name="Klenk H.-P."/>
        </authorList>
    </citation>
    <scope>NUCLEOTIDE SEQUENCE [LARGE SCALE GENOMIC DNA]</scope>
    <source>
        <strain evidence="1 2">DSM 102047</strain>
    </source>
</reference>
<dbReference type="PANTHER" id="PTHR41913">
    <property type="entry name" value="DUF1684 DOMAIN-CONTAINING PROTEIN"/>
    <property type="match status" value="1"/>
</dbReference>
<dbReference type="PANTHER" id="PTHR41913:SF1">
    <property type="entry name" value="DUF1684 DOMAIN-CONTAINING PROTEIN"/>
    <property type="match status" value="1"/>
</dbReference>
<gene>
    <name evidence="1" type="ORF">FHU41_002090</name>
</gene>
<dbReference type="AlphaFoldDB" id="A0A7Y9S7S3"/>
<name>A0A7Y9S7S3_9MICC</name>
<dbReference type="Proteomes" id="UP000521748">
    <property type="component" value="Unassembled WGS sequence"/>
</dbReference>